<evidence type="ECO:0000313" key="8">
    <source>
        <dbReference type="EMBL" id="AGJ90343.1"/>
    </source>
</evidence>
<dbReference type="InterPro" id="IPR016090">
    <property type="entry name" value="PLA2-like_dom"/>
</dbReference>
<evidence type="ECO:0000256" key="4">
    <source>
        <dbReference type="ARBA" id="ARBA00022837"/>
    </source>
</evidence>
<dbReference type="InterPro" id="IPR036444">
    <property type="entry name" value="PLipase_A2_dom_sf"/>
</dbReference>
<evidence type="ECO:0000256" key="6">
    <source>
        <dbReference type="ARBA" id="ARBA00023098"/>
    </source>
</evidence>
<accession>M9W8K4</accession>
<evidence type="ECO:0000256" key="5">
    <source>
        <dbReference type="ARBA" id="ARBA00022963"/>
    </source>
</evidence>
<dbReference type="SUPFAM" id="SSF48619">
    <property type="entry name" value="Phospholipase A2, PLA2"/>
    <property type="match status" value="1"/>
</dbReference>
<comment type="cofactor">
    <cofactor evidence="2">
        <name>Ca(2+)</name>
        <dbReference type="ChEBI" id="CHEBI:29108"/>
    </cofactor>
</comment>
<keyword evidence="5" id="KW-0442">Lipid degradation</keyword>
<keyword evidence="4" id="KW-0106">Calcium</keyword>
<evidence type="ECO:0000256" key="3">
    <source>
        <dbReference type="ARBA" id="ARBA00022801"/>
    </source>
</evidence>
<proteinExistence type="evidence at transcript level"/>
<evidence type="ECO:0000259" key="7">
    <source>
        <dbReference type="Pfam" id="PF05826"/>
    </source>
</evidence>
<dbReference type="EMBL" id="KC908103">
    <property type="protein sequence ID" value="AGJ90343.1"/>
    <property type="molecule type" value="mRNA"/>
</dbReference>
<feature type="domain" description="Phospholipase A2-like central" evidence="7">
    <location>
        <begin position="86"/>
        <end position="183"/>
    </location>
</feature>
<comment type="catalytic activity">
    <reaction evidence="1">
        <text>a 1,2-diacyl-sn-glycero-3-phosphocholine + H2O = a 1-acyl-sn-glycero-3-phosphocholine + a fatty acid + H(+)</text>
        <dbReference type="Rhea" id="RHEA:15801"/>
        <dbReference type="ChEBI" id="CHEBI:15377"/>
        <dbReference type="ChEBI" id="CHEBI:15378"/>
        <dbReference type="ChEBI" id="CHEBI:28868"/>
        <dbReference type="ChEBI" id="CHEBI:57643"/>
        <dbReference type="ChEBI" id="CHEBI:58168"/>
        <dbReference type="EC" id="3.1.1.4"/>
    </reaction>
</comment>
<dbReference type="PANTHER" id="PTHR12253">
    <property type="entry name" value="RH14732P"/>
    <property type="match status" value="1"/>
</dbReference>
<protein>
    <submittedName>
        <fullName evidence="8">Phospholipase A2</fullName>
    </submittedName>
</protein>
<dbReference type="GO" id="GO:0050482">
    <property type="term" value="P:arachidonate secretion"/>
    <property type="evidence" value="ECO:0007669"/>
    <property type="project" value="InterPro"/>
</dbReference>
<name>M9W8K4_ORNMO</name>
<reference evidence="8" key="1">
    <citation type="journal article" date="2015" name="Vet. Parasitol.">
        <title>New salivary anti-haemostatics containing protective epitopes from Ornithodoros moubata ticks: Assessment of their individual and combined vaccine efficacy.</title>
        <authorList>
            <person name="Diaz-Martin V."/>
            <person name="Manzano-Roman R."/>
            <person name="Oleaga A."/>
            <person name="Perez-Sanchez R."/>
        </authorList>
    </citation>
    <scope>NUCLEOTIDE SEQUENCE</scope>
</reference>
<dbReference type="AlphaFoldDB" id="M9W8K4"/>
<keyword evidence="3" id="KW-0378">Hydrolase</keyword>
<keyword evidence="6" id="KW-0443">Lipid metabolism</keyword>
<sequence>MTKENQTLVEQYLKCEDLGNSVEGKMMSLLDRFGSAVTLATGNTFATQNQIDAADEYVRNCTWHPLMMRTPRDVLLLRWNKNGDYIYPGTKWCGAGNKSERTGDYGTNNETDKCCEAHDNATDYMLSRSYNANRTMWNPKYYTVTNCADDAKLFDCLLKANTSGSLEFGQAFFDALQVPCFANTYKRDCQSWWDGFAYRYPPKCKPWNKTAEKNWTLIDPPNFYYTFLRVNHNDTYEAANDIYSWKEVCKLDESLNCWNYTWLNSSIKTTK</sequence>
<dbReference type="Pfam" id="PF05826">
    <property type="entry name" value="Phospholip_A2_2"/>
    <property type="match status" value="1"/>
</dbReference>
<dbReference type="GO" id="GO:0006644">
    <property type="term" value="P:phospholipid metabolic process"/>
    <property type="evidence" value="ECO:0007669"/>
    <property type="project" value="InterPro"/>
</dbReference>
<dbReference type="GO" id="GO:0016042">
    <property type="term" value="P:lipid catabolic process"/>
    <property type="evidence" value="ECO:0007669"/>
    <property type="project" value="UniProtKB-KW"/>
</dbReference>
<organism evidence="8">
    <name type="scientific">Ornithodoros moubata</name>
    <name type="common">Soft tick</name>
    <name type="synonym">Argasid tick</name>
    <dbReference type="NCBI Taxonomy" id="6938"/>
    <lineage>
        <taxon>Eukaryota</taxon>
        <taxon>Metazoa</taxon>
        <taxon>Ecdysozoa</taxon>
        <taxon>Arthropoda</taxon>
        <taxon>Chelicerata</taxon>
        <taxon>Arachnida</taxon>
        <taxon>Acari</taxon>
        <taxon>Parasitiformes</taxon>
        <taxon>Ixodida</taxon>
        <taxon>Ixodoidea</taxon>
        <taxon>Argasidae</taxon>
        <taxon>Ornithodorinae</taxon>
        <taxon>Ornithodoros</taxon>
    </lineage>
</organism>
<evidence type="ECO:0000256" key="1">
    <source>
        <dbReference type="ARBA" id="ARBA00001604"/>
    </source>
</evidence>
<evidence type="ECO:0000256" key="2">
    <source>
        <dbReference type="ARBA" id="ARBA00001913"/>
    </source>
</evidence>
<dbReference type="GO" id="GO:0004623">
    <property type="term" value="F:phospholipase A2 activity"/>
    <property type="evidence" value="ECO:0007669"/>
    <property type="project" value="UniProtKB-EC"/>
</dbReference>
<dbReference type="Gene3D" id="1.20.90.10">
    <property type="entry name" value="Phospholipase A2 domain"/>
    <property type="match status" value="1"/>
</dbReference>